<name>A0A5V5P300_SALER</name>
<dbReference type="Pfam" id="PF04352">
    <property type="entry name" value="ProQ"/>
    <property type="match status" value="1"/>
</dbReference>
<organism evidence="6">
    <name type="scientific">Salmonella enterica</name>
    <name type="common">Salmonella choleraesuis</name>
    <dbReference type="NCBI Taxonomy" id="28901"/>
    <lineage>
        <taxon>Bacteria</taxon>
        <taxon>Pseudomonadati</taxon>
        <taxon>Pseudomonadota</taxon>
        <taxon>Gammaproteobacteria</taxon>
        <taxon>Enterobacterales</taxon>
        <taxon>Enterobacteriaceae</taxon>
        <taxon>Salmonella</taxon>
    </lineage>
</organism>
<evidence type="ECO:0000259" key="5">
    <source>
        <dbReference type="SMART" id="SM00945"/>
    </source>
</evidence>
<sequence length="163" mass="17786">MMSTLTINRKPKGIYQNLQQAKQAASEGNISLKGVNGAPELKNGAEKRTGPKTKAARARLRKMMRLEQLWPELFSLNEPKPLKIGVLEDLQNSIASRKIDFGNGSLKAALAGYTRRYQYKKALAAGGHRFGIDGTPYGEVTTEQQQNALAGLTKSAVESQKNG</sequence>
<evidence type="ECO:0000256" key="2">
    <source>
        <dbReference type="ARBA" id="ARBA00022884"/>
    </source>
</evidence>
<dbReference type="InterPro" id="IPR023529">
    <property type="entry name" value="ProQ"/>
</dbReference>
<keyword evidence="3" id="KW-0143">Chaperone</keyword>
<reference evidence="6" key="1">
    <citation type="submission" date="2018-07" db="EMBL/GenBank/DDBJ databases">
        <authorList>
            <consortium name="GenomeTrakr network: Whole genome sequencing for foodborne pathogen traceback"/>
        </authorList>
    </citation>
    <scope>NUCLEOTIDE SEQUENCE</scope>
    <source>
        <strain evidence="6">CFSAN048311</strain>
    </source>
</reference>
<keyword evidence="2" id="KW-0694">RNA-binding</keyword>
<dbReference type="GO" id="GO:0034057">
    <property type="term" value="F:RNA strand-exchange activity"/>
    <property type="evidence" value="ECO:0007669"/>
    <property type="project" value="InterPro"/>
</dbReference>
<comment type="caution">
    <text evidence="6">The sequence shown here is derived from an EMBL/GenBank/DDBJ whole genome shotgun (WGS) entry which is preliminary data.</text>
</comment>
<dbReference type="PANTHER" id="PTHR38106:SF1">
    <property type="entry name" value="RNA CHAPERONE PROQ"/>
    <property type="match status" value="1"/>
</dbReference>
<dbReference type="EMBL" id="AAGPIE010000012">
    <property type="protein sequence ID" value="EBQ5357925.1"/>
    <property type="molecule type" value="Genomic_DNA"/>
</dbReference>
<feature type="domain" description="ProQ/FinO" evidence="5">
    <location>
        <begin position="51"/>
        <end position="162"/>
    </location>
</feature>
<dbReference type="GO" id="GO:0005829">
    <property type="term" value="C:cytosol"/>
    <property type="evidence" value="ECO:0007669"/>
    <property type="project" value="TreeGrafter"/>
</dbReference>
<dbReference type="Gene3D" id="1.10.1710.10">
    <property type="entry name" value="ProQ/FinO domain"/>
    <property type="match status" value="1"/>
</dbReference>
<dbReference type="SUPFAM" id="SSF48657">
    <property type="entry name" value="FinO-like"/>
    <property type="match status" value="1"/>
</dbReference>
<proteinExistence type="predicted"/>
<evidence type="ECO:0000256" key="1">
    <source>
        <dbReference type="ARBA" id="ARBA00022490"/>
    </source>
</evidence>
<dbReference type="PANTHER" id="PTHR38106">
    <property type="entry name" value="RNA CHAPERONE PROQ"/>
    <property type="match status" value="1"/>
</dbReference>
<keyword evidence="1" id="KW-0963">Cytoplasm</keyword>
<dbReference type="GO" id="GO:0033592">
    <property type="term" value="F:RNA strand annealing activity"/>
    <property type="evidence" value="ECO:0007669"/>
    <property type="project" value="InterPro"/>
</dbReference>
<gene>
    <name evidence="6" type="ORF">A3M86_17910</name>
</gene>
<dbReference type="InterPro" id="IPR016103">
    <property type="entry name" value="ProQ/FinO"/>
</dbReference>
<dbReference type="SMART" id="SM00945">
    <property type="entry name" value="ProQ"/>
    <property type="match status" value="1"/>
</dbReference>
<evidence type="ECO:0000256" key="4">
    <source>
        <dbReference type="SAM" id="MobiDB-lite"/>
    </source>
</evidence>
<dbReference type="InterPro" id="IPR036442">
    <property type="entry name" value="ProQ/FinO_sf"/>
</dbReference>
<evidence type="ECO:0000256" key="3">
    <source>
        <dbReference type="ARBA" id="ARBA00023186"/>
    </source>
</evidence>
<dbReference type="AlphaFoldDB" id="A0A5V5P300"/>
<feature type="region of interest" description="Disordered" evidence="4">
    <location>
        <begin position="29"/>
        <end position="52"/>
    </location>
</feature>
<protein>
    <submittedName>
        <fullName evidence="6">ProQ/FINO family protein</fullName>
    </submittedName>
</protein>
<accession>A0A5V5P300</accession>
<dbReference type="GO" id="GO:0010608">
    <property type="term" value="P:post-transcriptional regulation of gene expression"/>
    <property type="evidence" value="ECO:0007669"/>
    <property type="project" value="InterPro"/>
</dbReference>
<evidence type="ECO:0000313" key="6">
    <source>
        <dbReference type="EMBL" id="EBQ5357925.1"/>
    </source>
</evidence>